<evidence type="ECO:0000313" key="3">
    <source>
        <dbReference type="Proteomes" id="UP000754226"/>
    </source>
</evidence>
<feature type="transmembrane region" description="Helical" evidence="1">
    <location>
        <begin position="12"/>
        <end position="40"/>
    </location>
</feature>
<feature type="transmembrane region" description="Helical" evidence="1">
    <location>
        <begin position="103"/>
        <end position="126"/>
    </location>
</feature>
<feature type="transmembrane region" description="Helical" evidence="1">
    <location>
        <begin position="76"/>
        <end position="91"/>
    </location>
</feature>
<feature type="transmembrane region" description="Helical" evidence="1">
    <location>
        <begin position="280"/>
        <end position="304"/>
    </location>
</feature>
<dbReference type="InterPro" id="IPR018710">
    <property type="entry name" value="DUF2232"/>
</dbReference>
<dbReference type="PANTHER" id="PTHR41324">
    <property type="entry name" value="MEMBRANE PROTEIN-RELATED"/>
    <property type="match status" value="1"/>
</dbReference>
<organism evidence="2 3">
    <name type="scientific">Acidaminococcus intestini</name>
    <dbReference type="NCBI Taxonomy" id="187327"/>
    <lineage>
        <taxon>Bacteria</taxon>
        <taxon>Bacillati</taxon>
        <taxon>Bacillota</taxon>
        <taxon>Negativicutes</taxon>
        <taxon>Acidaminococcales</taxon>
        <taxon>Acidaminococcaceae</taxon>
        <taxon>Acidaminococcus</taxon>
    </lineage>
</organism>
<dbReference type="Pfam" id="PF09991">
    <property type="entry name" value="DUF2232"/>
    <property type="match status" value="1"/>
</dbReference>
<dbReference type="PANTHER" id="PTHR41324:SF1">
    <property type="entry name" value="DUF2232 DOMAIN-CONTAINING PROTEIN"/>
    <property type="match status" value="1"/>
</dbReference>
<gene>
    <name evidence="2" type="ORF">KHX13_06310</name>
</gene>
<keyword evidence="1" id="KW-1133">Transmembrane helix</keyword>
<feature type="transmembrane region" description="Helical" evidence="1">
    <location>
        <begin position="172"/>
        <end position="193"/>
    </location>
</feature>
<dbReference type="Proteomes" id="UP000754226">
    <property type="component" value="Unassembled WGS sequence"/>
</dbReference>
<comment type="caution">
    <text evidence="2">The sequence shown here is derived from an EMBL/GenBank/DDBJ whole genome shotgun (WGS) entry which is preliminary data.</text>
</comment>
<sequence>MIRRKTSAIVESGILAAIAVIFTLIGNYIPVLDVIVSVWWPLPIILCGRRNGLMWSVLCLLVTGAVVAVLISPLQAVTQVLILGILGLVMGEGMRRQKSPASVLLWGSLGALLSIILSGLAAYFLMGINVVESFTHAIAESVQMTKDIYDTLGVSGIMTTESLERMQHMLSLVLPAGLLLSCPISAFVNYWAARKVLSRLGDPYPWFPPFATWTLPRWILGGYGLGMATLLYFRGDETSYGFLGGYTLFIVASMLLLLQGLSVVLWYVQYRGKPRFWFPLAVLTSFVIPLVSQFLVVMGAIEMVTDQRRLRSR</sequence>
<protein>
    <submittedName>
        <fullName evidence="2">YybS family protein</fullName>
    </submittedName>
</protein>
<dbReference type="EMBL" id="JAGZCZ010000006">
    <property type="protein sequence ID" value="MBS5519926.1"/>
    <property type="molecule type" value="Genomic_DNA"/>
</dbReference>
<dbReference type="AlphaFoldDB" id="A0A943EDZ7"/>
<proteinExistence type="predicted"/>
<evidence type="ECO:0000313" key="2">
    <source>
        <dbReference type="EMBL" id="MBS5519926.1"/>
    </source>
</evidence>
<name>A0A943EDZ7_9FIRM</name>
<feature type="transmembrane region" description="Helical" evidence="1">
    <location>
        <begin position="213"/>
        <end position="233"/>
    </location>
</feature>
<feature type="transmembrane region" description="Helical" evidence="1">
    <location>
        <begin position="52"/>
        <end position="71"/>
    </location>
</feature>
<keyword evidence="1" id="KW-0812">Transmembrane</keyword>
<evidence type="ECO:0000256" key="1">
    <source>
        <dbReference type="SAM" id="Phobius"/>
    </source>
</evidence>
<dbReference type="Gene3D" id="1.10.1760.20">
    <property type="match status" value="1"/>
</dbReference>
<feature type="transmembrane region" description="Helical" evidence="1">
    <location>
        <begin position="245"/>
        <end position="268"/>
    </location>
</feature>
<reference evidence="2" key="1">
    <citation type="submission" date="2021-02" db="EMBL/GenBank/DDBJ databases">
        <title>Infant gut strain persistence is associated with maternal origin, phylogeny, and functional potential including surface adhesion and iron acquisition.</title>
        <authorList>
            <person name="Lou Y.C."/>
        </authorList>
    </citation>
    <scope>NUCLEOTIDE SEQUENCE</scope>
    <source>
        <strain evidence="2">L3_106_000M1_dasL3_106_000M1_concoct_15</strain>
    </source>
</reference>
<keyword evidence="1" id="KW-0472">Membrane</keyword>
<accession>A0A943EDZ7</accession>